<evidence type="ECO:0000256" key="1">
    <source>
        <dbReference type="SAM" id="MobiDB-lite"/>
    </source>
</evidence>
<organism evidence="2 3">
    <name type="scientific">Phanerochaete sordida</name>
    <dbReference type="NCBI Taxonomy" id="48140"/>
    <lineage>
        <taxon>Eukaryota</taxon>
        <taxon>Fungi</taxon>
        <taxon>Dikarya</taxon>
        <taxon>Basidiomycota</taxon>
        <taxon>Agaricomycotina</taxon>
        <taxon>Agaricomycetes</taxon>
        <taxon>Polyporales</taxon>
        <taxon>Phanerochaetaceae</taxon>
        <taxon>Phanerochaete</taxon>
    </lineage>
</organism>
<proteinExistence type="predicted"/>
<feature type="region of interest" description="Disordered" evidence="1">
    <location>
        <begin position="112"/>
        <end position="136"/>
    </location>
</feature>
<feature type="region of interest" description="Disordered" evidence="1">
    <location>
        <begin position="51"/>
        <end position="73"/>
    </location>
</feature>
<comment type="caution">
    <text evidence="2">The sequence shown here is derived from an EMBL/GenBank/DDBJ whole genome shotgun (WGS) entry which is preliminary data.</text>
</comment>
<name>A0A9P3G6H6_9APHY</name>
<evidence type="ECO:0000313" key="2">
    <source>
        <dbReference type="EMBL" id="GJE90168.1"/>
    </source>
</evidence>
<evidence type="ECO:0000313" key="3">
    <source>
        <dbReference type="Proteomes" id="UP000703269"/>
    </source>
</evidence>
<accession>A0A9P3G6H6</accession>
<dbReference type="EMBL" id="BPQB01000015">
    <property type="protein sequence ID" value="GJE90168.1"/>
    <property type="molecule type" value="Genomic_DNA"/>
</dbReference>
<dbReference type="Proteomes" id="UP000703269">
    <property type="component" value="Unassembled WGS sequence"/>
</dbReference>
<gene>
    <name evidence="2" type="ORF">PsYK624_062940</name>
</gene>
<dbReference type="AlphaFoldDB" id="A0A9P3G6H6"/>
<sequence length="188" mass="20604">MAQHASQGCLLFPEPVFVLPLCERARGAIRPHVWGRLRDQILLEAIAVAARPTEEQPARQQPTSTEEEAPRRMHRPTLLDLLDPSQQLLRSPSSPLTKRAIPIPTMSCRRVMSREGVSRRGRGERGGRAAARKADGRMRLRAPTFAQTGQGPAAVDIPAVTEASIVGPSFLDAVFARIALSFHACYTP</sequence>
<reference evidence="2 3" key="1">
    <citation type="submission" date="2021-08" db="EMBL/GenBank/DDBJ databases">
        <title>Draft Genome Sequence of Phanerochaete sordida strain YK-624.</title>
        <authorList>
            <person name="Mori T."/>
            <person name="Dohra H."/>
            <person name="Suzuki T."/>
            <person name="Kawagishi H."/>
            <person name="Hirai H."/>
        </authorList>
    </citation>
    <scope>NUCLEOTIDE SEQUENCE [LARGE SCALE GENOMIC DNA]</scope>
    <source>
        <strain evidence="2 3">YK-624</strain>
    </source>
</reference>
<keyword evidence="3" id="KW-1185">Reference proteome</keyword>
<protein>
    <submittedName>
        <fullName evidence="2">Uncharacterized protein</fullName>
    </submittedName>
</protein>